<reference evidence="1 2" key="1">
    <citation type="submission" date="2022-10" db="EMBL/GenBank/DDBJ databases">
        <title>Defluviimonas sp. nov., isolated from ocean surface water.</title>
        <authorList>
            <person name="He W."/>
            <person name="Wang L."/>
            <person name="Zhang D.-F."/>
        </authorList>
    </citation>
    <scope>NUCLEOTIDE SEQUENCE [LARGE SCALE GENOMIC DNA]</scope>
    <source>
        <strain evidence="1 2">WL0075</strain>
    </source>
</reference>
<accession>A0ABT2YWS8</accession>
<protein>
    <submittedName>
        <fullName evidence="1">Uncharacterized protein</fullName>
    </submittedName>
</protein>
<name>A0ABT2YWS8_9RHOB</name>
<proteinExistence type="predicted"/>
<comment type="caution">
    <text evidence="1">The sequence shown here is derived from an EMBL/GenBank/DDBJ whole genome shotgun (WGS) entry which is preliminary data.</text>
</comment>
<keyword evidence="2" id="KW-1185">Reference proteome</keyword>
<dbReference type="EMBL" id="JAOWLA010000001">
    <property type="protein sequence ID" value="MCV2863334.1"/>
    <property type="molecule type" value="Genomic_DNA"/>
</dbReference>
<dbReference type="RefSeq" id="WP_263719742.1">
    <property type="nucleotide sequence ID" value="NZ_JAOWLA010000001.1"/>
</dbReference>
<dbReference type="Proteomes" id="UP001652503">
    <property type="component" value="Unassembled WGS sequence"/>
</dbReference>
<evidence type="ECO:0000313" key="2">
    <source>
        <dbReference type="Proteomes" id="UP001652503"/>
    </source>
</evidence>
<evidence type="ECO:0000313" key="1">
    <source>
        <dbReference type="EMBL" id="MCV2863334.1"/>
    </source>
</evidence>
<gene>
    <name evidence="1" type="ORF">OE647_01120</name>
</gene>
<sequence length="69" mass="7479">MSVNVELGPVHVIGRGLVAPKGWISPETRALMQKAQDECAAAQAAMTDRDAENVDAQLRFVTDPFNGQR</sequence>
<organism evidence="1 2">
    <name type="scientific">Albidovulum sediminicola</name>
    <dbReference type="NCBI Taxonomy" id="2984331"/>
    <lineage>
        <taxon>Bacteria</taxon>
        <taxon>Pseudomonadati</taxon>
        <taxon>Pseudomonadota</taxon>
        <taxon>Alphaproteobacteria</taxon>
        <taxon>Rhodobacterales</taxon>
        <taxon>Paracoccaceae</taxon>
        <taxon>Albidovulum</taxon>
    </lineage>
</organism>